<keyword evidence="4" id="KW-1185">Reference proteome</keyword>
<organism evidence="3 4">
    <name type="scientific">Mesobacillus zeae</name>
    <dbReference type="NCBI Taxonomy" id="1917180"/>
    <lineage>
        <taxon>Bacteria</taxon>
        <taxon>Bacillati</taxon>
        <taxon>Bacillota</taxon>
        <taxon>Bacilli</taxon>
        <taxon>Bacillales</taxon>
        <taxon>Bacillaceae</taxon>
        <taxon>Mesobacillus</taxon>
    </lineage>
</organism>
<dbReference type="InterPro" id="IPR006517">
    <property type="entry name" value="Phage_terminase_lsu-like_C"/>
</dbReference>
<evidence type="ECO:0000313" key="4">
    <source>
        <dbReference type="Proteomes" id="UP000265816"/>
    </source>
</evidence>
<dbReference type="AlphaFoldDB" id="A0A398BNU2"/>
<feature type="domain" description="Terminase large subunit gp17-like C-terminal" evidence="2">
    <location>
        <begin position="316"/>
        <end position="462"/>
    </location>
</feature>
<dbReference type="Proteomes" id="UP000265816">
    <property type="component" value="Unassembled WGS sequence"/>
</dbReference>
<evidence type="ECO:0000259" key="2">
    <source>
        <dbReference type="Pfam" id="PF17289"/>
    </source>
</evidence>
<evidence type="ECO:0000313" key="3">
    <source>
        <dbReference type="EMBL" id="RID89016.1"/>
    </source>
</evidence>
<keyword evidence="1" id="KW-1188">Viral release from host cell</keyword>
<gene>
    <name evidence="3" type="ORF">D1970_00170</name>
</gene>
<dbReference type="InterPro" id="IPR035421">
    <property type="entry name" value="Terminase_6C"/>
</dbReference>
<dbReference type="OrthoDB" id="378710at2"/>
<proteinExistence type="predicted"/>
<protein>
    <recommendedName>
        <fullName evidence="2">Terminase large subunit gp17-like C-terminal domain-containing protein</fullName>
    </recommendedName>
</protein>
<sequence>MNEVSTTKPNAKTAVAVARSHGKSTYLTKAFPLHETVYRKRKYIIIISETPSVSGPNLEWLATQLKFNEKLRADFGPLLSIKQQENPKDNSAEFITWEPRGEQKRQLTKIEAASTGQALRGRNWNGSRPDLITCDDLEDAKTNAATPEQRTKLRDWFSSVVMPLGDPKGEKTAFVIMGTTVHYDSLLMNILYKRSDFETRVYRAIINPPERGDLWEQCREIYIERENPNRRIDAEAFYKENFDEMNNGVKVLWSEFQSIWKLMTWRWDNGSKAFNTEYQNNPIDEENMVFNPETFTYWDDNEPDKQFPHNQYTISMGVDFALGKERGDYSAVTVVAKHKESGAIYVADSYAERIHPDEFMKAITKLTIKWQPDVIGAESVAAQEFFVDKLKEALQFAGYPAHNRVKKVYQRSRKELRIESMMPDIESKKIRFCRKHRIMLEQFERYGQGEHDDAIDSLEISISSIKRAKRQLQDKPSWL</sequence>
<dbReference type="Gene3D" id="3.30.420.240">
    <property type="match status" value="1"/>
</dbReference>
<dbReference type="Pfam" id="PF17289">
    <property type="entry name" value="Terminase_6C"/>
    <property type="match status" value="1"/>
</dbReference>
<comment type="caution">
    <text evidence="3">The sequence shown here is derived from an EMBL/GenBank/DDBJ whole genome shotgun (WGS) entry which is preliminary data.</text>
</comment>
<dbReference type="EMBL" id="QWVT01000001">
    <property type="protein sequence ID" value="RID89016.1"/>
    <property type="molecule type" value="Genomic_DNA"/>
</dbReference>
<accession>A0A398BNU2</accession>
<name>A0A398BNU2_9BACI</name>
<reference evidence="3 4" key="1">
    <citation type="submission" date="2018-08" db="EMBL/GenBank/DDBJ databases">
        <title>Bacillus jemisoniae sp. nov., Bacillus chryseoplanitiae sp. nov., Bacillus resnikiae sp. nov., and Bacillus frankliniae sp. nov., isolated from Viking spacecraft and associated surfaces.</title>
        <authorList>
            <person name="Seuylemezian A."/>
            <person name="Vaishampayan P."/>
        </authorList>
    </citation>
    <scope>NUCLEOTIDE SEQUENCE [LARGE SCALE GENOMIC DNA]</scope>
    <source>
        <strain evidence="3 4">JJ-247</strain>
    </source>
</reference>
<dbReference type="NCBIfam" id="TIGR01630">
    <property type="entry name" value="psiM2_ORF9"/>
    <property type="match status" value="1"/>
</dbReference>
<evidence type="ECO:0000256" key="1">
    <source>
        <dbReference type="ARBA" id="ARBA00022612"/>
    </source>
</evidence>